<dbReference type="PROSITE" id="PS50109">
    <property type="entry name" value="HIS_KIN"/>
    <property type="match status" value="1"/>
</dbReference>
<comment type="subcellular location">
    <subcellularLocation>
        <location evidence="2">Cell membrane</location>
        <topology evidence="2">Multi-pass membrane protein</topology>
    </subcellularLocation>
</comment>
<dbReference type="RefSeq" id="WP_390333243.1">
    <property type="nucleotide sequence ID" value="NZ_JBHRTP010000096.1"/>
</dbReference>
<evidence type="ECO:0000256" key="1">
    <source>
        <dbReference type="ARBA" id="ARBA00000085"/>
    </source>
</evidence>
<keyword evidence="4" id="KW-1003">Cell membrane</keyword>
<evidence type="ECO:0000256" key="8">
    <source>
        <dbReference type="ARBA" id="ARBA00022989"/>
    </source>
</evidence>
<dbReference type="EMBL" id="JBHRTP010000096">
    <property type="protein sequence ID" value="MFC3111029.1"/>
    <property type="molecule type" value="Genomic_DNA"/>
</dbReference>
<keyword evidence="7" id="KW-0418">Kinase</keyword>
<keyword evidence="6" id="KW-0812">Transmembrane</keyword>
<keyword evidence="9" id="KW-0472">Membrane</keyword>
<protein>
    <recommendedName>
        <fullName evidence="3">histidine kinase</fullName>
        <ecNumber evidence="3">2.7.13.3</ecNumber>
    </recommendedName>
</protein>
<comment type="caution">
    <text evidence="11">The sequence shown here is derived from an EMBL/GenBank/DDBJ whole genome shotgun (WGS) entry which is preliminary data.</text>
</comment>
<evidence type="ECO:0000256" key="7">
    <source>
        <dbReference type="ARBA" id="ARBA00022777"/>
    </source>
</evidence>
<gene>
    <name evidence="11" type="ORF">ACFOFO_24265</name>
</gene>
<feature type="domain" description="Histidine kinase" evidence="10">
    <location>
        <begin position="135"/>
        <end position="348"/>
    </location>
</feature>
<dbReference type="EC" id="2.7.13.3" evidence="3"/>
<evidence type="ECO:0000313" key="12">
    <source>
        <dbReference type="Proteomes" id="UP001595530"/>
    </source>
</evidence>
<proteinExistence type="predicted"/>
<comment type="catalytic activity">
    <reaction evidence="1">
        <text>ATP + protein L-histidine = ADP + protein N-phospho-L-histidine.</text>
        <dbReference type="EC" id="2.7.13.3"/>
    </reaction>
</comment>
<dbReference type="PANTHER" id="PTHR45453:SF2">
    <property type="entry name" value="HISTIDINE KINASE"/>
    <property type="match status" value="1"/>
</dbReference>
<dbReference type="Proteomes" id="UP001595530">
    <property type="component" value="Unassembled WGS sequence"/>
</dbReference>
<sequence length="359" mass="40420">MKSACEFEHLDALARTMNVAVVILNTAADIEFASPLAYRFLDCTDEAELKDIWVQCIRPQFGHVGKSQLIKFRKLKVELRRAAKTLLFELDVFPVGKNKCSGYLILLSDRTSDNNIEAAFLVASKTRVQDYLYSALIHDMRGPMNVMKITLSLLDDIVEDAGAGIHDALKKHSAVLHEELGRLNHTLQFVLDLNKAPTTDLQKFDLRELLRETESLLRPKTLKQRVNLTLQPLEHQTFVYGNRDRIKQSVLDLAVMALSEMSEHGNLHIQQTINGPNTCILLKADGEEARFGELLDELDSTYLPINMSHHGVGLYMVRQILRSHGGDLTVDDQSDKGVTFSLTLPLASELSSQTSFHRK</sequence>
<dbReference type="Gene3D" id="3.30.565.10">
    <property type="entry name" value="Histidine kinase-like ATPase, C-terminal domain"/>
    <property type="match status" value="1"/>
</dbReference>
<dbReference type="InterPro" id="IPR036890">
    <property type="entry name" value="HATPase_C_sf"/>
</dbReference>
<organism evidence="11 12">
    <name type="scientific">Undibacterium arcticum</name>
    <dbReference type="NCBI Taxonomy" id="1762892"/>
    <lineage>
        <taxon>Bacteria</taxon>
        <taxon>Pseudomonadati</taxon>
        <taxon>Pseudomonadota</taxon>
        <taxon>Betaproteobacteria</taxon>
        <taxon>Burkholderiales</taxon>
        <taxon>Oxalobacteraceae</taxon>
        <taxon>Undibacterium</taxon>
    </lineage>
</organism>
<dbReference type="GO" id="GO:0005524">
    <property type="term" value="F:ATP binding"/>
    <property type="evidence" value="ECO:0007669"/>
    <property type="project" value="UniProtKB-KW"/>
</dbReference>
<evidence type="ECO:0000313" key="11">
    <source>
        <dbReference type="EMBL" id="MFC3111029.1"/>
    </source>
</evidence>
<name>A0ABV7F9Z9_9BURK</name>
<evidence type="ECO:0000256" key="5">
    <source>
        <dbReference type="ARBA" id="ARBA00022679"/>
    </source>
</evidence>
<keyword evidence="8" id="KW-1133">Transmembrane helix</keyword>
<accession>A0ABV7F9Z9</accession>
<evidence type="ECO:0000256" key="4">
    <source>
        <dbReference type="ARBA" id="ARBA00022475"/>
    </source>
</evidence>
<reference evidence="12" key="1">
    <citation type="journal article" date="2019" name="Int. J. Syst. Evol. Microbiol.">
        <title>The Global Catalogue of Microorganisms (GCM) 10K type strain sequencing project: providing services to taxonomists for standard genome sequencing and annotation.</title>
        <authorList>
            <consortium name="The Broad Institute Genomics Platform"/>
            <consortium name="The Broad Institute Genome Sequencing Center for Infectious Disease"/>
            <person name="Wu L."/>
            <person name="Ma J."/>
        </authorList>
    </citation>
    <scope>NUCLEOTIDE SEQUENCE [LARGE SCALE GENOMIC DNA]</scope>
    <source>
        <strain evidence="12">KCTC 42986</strain>
    </source>
</reference>
<dbReference type="InterPro" id="IPR005467">
    <property type="entry name" value="His_kinase_dom"/>
</dbReference>
<keyword evidence="12" id="KW-1185">Reference proteome</keyword>
<dbReference type="PRINTS" id="PR00344">
    <property type="entry name" value="BCTRLSENSOR"/>
</dbReference>
<keyword evidence="5" id="KW-0808">Transferase</keyword>
<dbReference type="InterPro" id="IPR004358">
    <property type="entry name" value="Sig_transdc_His_kin-like_C"/>
</dbReference>
<keyword evidence="11" id="KW-0067">ATP-binding</keyword>
<evidence type="ECO:0000256" key="6">
    <source>
        <dbReference type="ARBA" id="ARBA00022692"/>
    </source>
</evidence>
<dbReference type="InterPro" id="IPR050351">
    <property type="entry name" value="BphY/WalK/GraS-like"/>
</dbReference>
<dbReference type="Pfam" id="PF02518">
    <property type="entry name" value="HATPase_c"/>
    <property type="match status" value="1"/>
</dbReference>
<evidence type="ECO:0000256" key="3">
    <source>
        <dbReference type="ARBA" id="ARBA00012438"/>
    </source>
</evidence>
<evidence type="ECO:0000259" key="10">
    <source>
        <dbReference type="PROSITE" id="PS50109"/>
    </source>
</evidence>
<evidence type="ECO:0000256" key="2">
    <source>
        <dbReference type="ARBA" id="ARBA00004651"/>
    </source>
</evidence>
<dbReference type="SUPFAM" id="SSF55874">
    <property type="entry name" value="ATPase domain of HSP90 chaperone/DNA topoisomerase II/histidine kinase"/>
    <property type="match status" value="1"/>
</dbReference>
<dbReference type="PANTHER" id="PTHR45453">
    <property type="entry name" value="PHOSPHATE REGULON SENSOR PROTEIN PHOR"/>
    <property type="match status" value="1"/>
</dbReference>
<dbReference type="InterPro" id="IPR003594">
    <property type="entry name" value="HATPase_dom"/>
</dbReference>
<evidence type="ECO:0000256" key="9">
    <source>
        <dbReference type="ARBA" id="ARBA00023136"/>
    </source>
</evidence>
<keyword evidence="11" id="KW-0547">Nucleotide-binding</keyword>